<evidence type="ECO:0000256" key="1">
    <source>
        <dbReference type="SAM" id="MobiDB-lite"/>
    </source>
</evidence>
<dbReference type="AlphaFoldDB" id="A0A918NI84"/>
<sequence>MRVTAARLGRSPPTVSRGLRRNSLPHDNGVYDTDLPHHRLLERNGRPRRVELSADPEPGAEVQAELALERSPEQVAAHLRTP</sequence>
<protein>
    <submittedName>
        <fullName evidence="2">Uncharacterized protein</fullName>
    </submittedName>
</protein>
<reference evidence="2" key="1">
    <citation type="journal article" date="2014" name="Int. J. Syst. Evol. Microbiol.">
        <title>Complete genome sequence of Corynebacterium casei LMG S-19264T (=DSM 44701T), isolated from a smear-ripened cheese.</title>
        <authorList>
            <consortium name="US DOE Joint Genome Institute (JGI-PGF)"/>
            <person name="Walter F."/>
            <person name="Albersmeier A."/>
            <person name="Kalinowski J."/>
            <person name="Ruckert C."/>
        </authorList>
    </citation>
    <scope>NUCLEOTIDE SEQUENCE</scope>
    <source>
        <strain evidence="2">JCM 4790</strain>
    </source>
</reference>
<evidence type="ECO:0000313" key="3">
    <source>
        <dbReference type="Proteomes" id="UP000619244"/>
    </source>
</evidence>
<dbReference type="EMBL" id="BMVU01000008">
    <property type="protein sequence ID" value="GGX69406.1"/>
    <property type="molecule type" value="Genomic_DNA"/>
</dbReference>
<reference evidence="2" key="2">
    <citation type="submission" date="2020-09" db="EMBL/GenBank/DDBJ databases">
        <authorList>
            <person name="Sun Q."/>
            <person name="Ohkuma M."/>
        </authorList>
    </citation>
    <scope>NUCLEOTIDE SEQUENCE</scope>
    <source>
        <strain evidence="2">JCM 4790</strain>
    </source>
</reference>
<gene>
    <name evidence="2" type="ORF">GCM10010358_24850</name>
</gene>
<feature type="compositionally biased region" description="Basic and acidic residues" evidence="1">
    <location>
        <begin position="34"/>
        <end position="52"/>
    </location>
</feature>
<feature type="region of interest" description="Disordered" evidence="1">
    <location>
        <begin position="1"/>
        <end position="82"/>
    </location>
</feature>
<comment type="caution">
    <text evidence="2">The sequence shown here is derived from an EMBL/GenBank/DDBJ whole genome shotgun (WGS) entry which is preliminary data.</text>
</comment>
<organism evidence="2 3">
    <name type="scientific">Streptomyces minutiscleroticus</name>
    <dbReference type="NCBI Taxonomy" id="68238"/>
    <lineage>
        <taxon>Bacteria</taxon>
        <taxon>Bacillati</taxon>
        <taxon>Actinomycetota</taxon>
        <taxon>Actinomycetes</taxon>
        <taxon>Kitasatosporales</taxon>
        <taxon>Streptomycetaceae</taxon>
        <taxon>Streptomyces</taxon>
    </lineage>
</organism>
<keyword evidence="3" id="KW-1185">Reference proteome</keyword>
<name>A0A918NI84_9ACTN</name>
<evidence type="ECO:0000313" key="2">
    <source>
        <dbReference type="EMBL" id="GGX69406.1"/>
    </source>
</evidence>
<accession>A0A918NI84</accession>
<dbReference type="Proteomes" id="UP000619244">
    <property type="component" value="Unassembled WGS sequence"/>
</dbReference>
<proteinExistence type="predicted"/>